<feature type="chain" id="PRO_5047141030" evidence="4">
    <location>
        <begin position="26"/>
        <end position="415"/>
    </location>
</feature>
<reference evidence="5 6" key="1">
    <citation type="submission" date="2023-11" db="EMBL/GenBank/DDBJ databases">
        <title>Paucibacter sp. nov., isolated from fresh soil in Korea.</title>
        <authorList>
            <person name="Le N.T.T."/>
        </authorList>
    </citation>
    <scope>NUCLEOTIDE SEQUENCE [LARGE SCALE GENOMIC DNA]</scope>
    <source>
        <strain evidence="5 6">R3-3</strain>
    </source>
</reference>
<dbReference type="PANTHER" id="PTHR30061:SF50">
    <property type="entry name" value="MALTOSE_MALTODEXTRIN-BINDING PERIPLASMIC PROTEIN"/>
    <property type="match status" value="1"/>
</dbReference>
<keyword evidence="6" id="KW-1185">Reference proteome</keyword>
<evidence type="ECO:0000256" key="3">
    <source>
        <dbReference type="ARBA" id="ARBA00022729"/>
    </source>
</evidence>
<dbReference type="Pfam" id="PF01547">
    <property type="entry name" value="SBP_bac_1"/>
    <property type="match status" value="1"/>
</dbReference>
<comment type="caution">
    <text evidence="5">The sequence shown here is derived from an EMBL/GenBank/DDBJ whole genome shotgun (WGS) entry which is preliminary data.</text>
</comment>
<organism evidence="5 6">
    <name type="scientific">Roseateles agri</name>
    <dbReference type="NCBI Taxonomy" id="3098619"/>
    <lineage>
        <taxon>Bacteria</taxon>
        <taxon>Pseudomonadati</taxon>
        <taxon>Pseudomonadota</taxon>
        <taxon>Betaproteobacteria</taxon>
        <taxon>Burkholderiales</taxon>
        <taxon>Sphaerotilaceae</taxon>
        <taxon>Roseateles</taxon>
    </lineage>
</organism>
<keyword evidence="3 4" id="KW-0732">Signal</keyword>
<evidence type="ECO:0000313" key="6">
    <source>
        <dbReference type="Proteomes" id="UP001285263"/>
    </source>
</evidence>
<dbReference type="CDD" id="cd13585">
    <property type="entry name" value="PBP2_TMBP_like"/>
    <property type="match status" value="1"/>
</dbReference>
<dbReference type="Gene3D" id="3.40.190.10">
    <property type="entry name" value="Periplasmic binding protein-like II"/>
    <property type="match status" value="2"/>
</dbReference>
<dbReference type="PANTHER" id="PTHR30061">
    <property type="entry name" value="MALTOSE-BINDING PERIPLASMIC PROTEIN"/>
    <property type="match status" value="1"/>
</dbReference>
<accession>A0ABU5DPN9</accession>
<sequence length="415" mass="44384">MRIPPTLRRLTGVLAGLLLAAAAQAQTEISFWVRAPDAGFVEPLVKNWNASHNNKVALTVIPADDFVTKFGTAVAGGAAPDVVAIDLIFVPAFSQAGQLMEIGAEAKALPYAKSLSPSHVRLAMYEGRQYAVPFSAESSFLVYNKDLFKKAGLDPEKPPKTMGELESYAKKIAGLGKGVKGFYFSGACGGCNIFTMTPYVWASGGDVFTPDNKQEALDNPALRNTLAMYRRLWEAGAIPAGAKTDNGSNFISPFFTGKIGMIGSGAFSIGLLKKEHPELDFGVTPLPGDKGGSSSFAGGDSIAIPKGSKHKKEAWEFIQWCLSPEVQVEQFAKNGSLPVRADLADNAYSRQDSRFAVASAQMQAGRTPYSVKFNQLINDPNGPWLAMIQEAVFGPGVDPAIKNAQAKFRQILATP</sequence>
<evidence type="ECO:0000256" key="1">
    <source>
        <dbReference type="ARBA" id="ARBA00008520"/>
    </source>
</evidence>
<feature type="signal peptide" evidence="4">
    <location>
        <begin position="1"/>
        <end position="25"/>
    </location>
</feature>
<gene>
    <name evidence="5" type="ORF">SNE35_27545</name>
</gene>
<evidence type="ECO:0000256" key="2">
    <source>
        <dbReference type="ARBA" id="ARBA00022448"/>
    </source>
</evidence>
<evidence type="ECO:0000256" key="4">
    <source>
        <dbReference type="SAM" id="SignalP"/>
    </source>
</evidence>
<evidence type="ECO:0000313" key="5">
    <source>
        <dbReference type="EMBL" id="MDY0748283.1"/>
    </source>
</evidence>
<dbReference type="Proteomes" id="UP001285263">
    <property type="component" value="Unassembled WGS sequence"/>
</dbReference>
<dbReference type="InterPro" id="IPR006059">
    <property type="entry name" value="SBP"/>
</dbReference>
<dbReference type="SUPFAM" id="SSF53850">
    <property type="entry name" value="Periplasmic binding protein-like II"/>
    <property type="match status" value="1"/>
</dbReference>
<dbReference type="EMBL" id="JAXCLA010000010">
    <property type="protein sequence ID" value="MDY0748283.1"/>
    <property type="molecule type" value="Genomic_DNA"/>
</dbReference>
<proteinExistence type="inferred from homology"/>
<keyword evidence="2" id="KW-0813">Transport</keyword>
<name>A0ABU5DPN9_9BURK</name>
<comment type="similarity">
    <text evidence="1">Belongs to the bacterial solute-binding protein 1 family.</text>
</comment>
<dbReference type="RefSeq" id="WP_320426255.1">
    <property type="nucleotide sequence ID" value="NZ_JAXCLA010000010.1"/>
</dbReference>
<protein>
    <submittedName>
        <fullName evidence="5">Sugar ABC transporter substrate-binding protein</fullName>
    </submittedName>
</protein>